<keyword evidence="1" id="KW-0282">Flagellum</keyword>
<sequence>MKYKHERKAAALSYNEEMTAPTVVASGKGKVAENILKEAEKHGVPVYQDNKLATILTEIEVGNQIPAELYELVAKIMVFVGDMDKLYAKTKSTHE</sequence>
<comment type="caution">
    <text evidence="1">The sequence shown here is derived from an EMBL/GenBank/DDBJ whole genome shotgun (WGS) entry which is preliminary data.</text>
</comment>
<keyword evidence="2" id="KW-1185">Reference proteome</keyword>
<dbReference type="EMBL" id="PEDL01000005">
    <property type="protein sequence ID" value="PHV71126.1"/>
    <property type="molecule type" value="Genomic_DNA"/>
</dbReference>
<keyword evidence="1" id="KW-0969">Cilium</keyword>
<gene>
    <name evidence="1" type="ORF">CS063_07285</name>
</gene>
<name>A0AC61DEJ2_9FIRM</name>
<keyword evidence="1" id="KW-0966">Cell projection</keyword>
<organism evidence="1 2">
    <name type="scientific">Sporanaerobium hydrogeniformans</name>
    <dbReference type="NCBI Taxonomy" id="3072179"/>
    <lineage>
        <taxon>Bacteria</taxon>
        <taxon>Bacillati</taxon>
        <taxon>Bacillota</taxon>
        <taxon>Clostridia</taxon>
        <taxon>Lachnospirales</taxon>
        <taxon>Lachnospiraceae</taxon>
        <taxon>Sporanaerobium</taxon>
    </lineage>
</organism>
<accession>A0AC61DEJ2</accession>
<proteinExistence type="predicted"/>
<evidence type="ECO:0000313" key="1">
    <source>
        <dbReference type="EMBL" id="PHV71126.1"/>
    </source>
</evidence>
<protein>
    <submittedName>
        <fullName evidence="1">Flagellar biosynthesis protein FlhB</fullName>
    </submittedName>
</protein>
<evidence type="ECO:0000313" key="2">
    <source>
        <dbReference type="Proteomes" id="UP000224460"/>
    </source>
</evidence>
<reference evidence="1" key="1">
    <citation type="submission" date="2017-10" db="EMBL/GenBank/DDBJ databases">
        <title>Genome sequence of cellulolytic Lachnospiraceae bacterium XHS1971 isolated from hotspring sediment.</title>
        <authorList>
            <person name="Vasudevan G."/>
            <person name="Joshi A.J."/>
            <person name="Hivarkar S."/>
            <person name="Lanjekar V.B."/>
            <person name="Dhakephalkar P.K."/>
            <person name="Dagar S."/>
        </authorList>
    </citation>
    <scope>NUCLEOTIDE SEQUENCE</scope>
    <source>
        <strain evidence="1">XHS1971</strain>
    </source>
</reference>
<dbReference type="Proteomes" id="UP000224460">
    <property type="component" value="Unassembled WGS sequence"/>
</dbReference>